<dbReference type="InterPro" id="IPR013123">
    <property type="entry name" value="SpoU_subst-bd"/>
</dbReference>
<keyword evidence="3" id="KW-0808">Transferase</keyword>
<keyword evidence="2 5" id="KW-0489">Methyltransferase</keyword>
<evidence type="ECO:0000313" key="5">
    <source>
        <dbReference type="EMBL" id="MBW7573566.1"/>
    </source>
</evidence>
<dbReference type="Proteomes" id="UP000719942">
    <property type="component" value="Unassembled WGS sequence"/>
</dbReference>
<dbReference type="PANTHER" id="PTHR43191:SF2">
    <property type="entry name" value="RRNA METHYLTRANSFERASE 3, MITOCHONDRIAL"/>
    <property type="match status" value="1"/>
</dbReference>
<organism evidence="5 6">
    <name type="scientific">Caproiciproducens faecalis</name>
    <dbReference type="NCBI Taxonomy" id="2820301"/>
    <lineage>
        <taxon>Bacteria</taxon>
        <taxon>Bacillati</taxon>
        <taxon>Bacillota</taxon>
        <taxon>Clostridia</taxon>
        <taxon>Eubacteriales</taxon>
        <taxon>Acutalibacteraceae</taxon>
        <taxon>Caproiciproducens</taxon>
    </lineage>
</organism>
<reference evidence="5 6" key="1">
    <citation type="submission" date="2021-03" db="EMBL/GenBank/DDBJ databases">
        <title>Caproiciproducens sp. nov. isolated from feces of cow.</title>
        <authorList>
            <person name="Choi J.-Y."/>
        </authorList>
    </citation>
    <scope>NUCLEOTIDE SEQUENCE [LARGE SCALE GENOMIC DNA]</scope>
    <source>
        <strain evidence="5 6">AGMB10547</strain>
    </source>
</reference>
<dbReference type="CDD" id="cd18095">
    <property type="entry name" value="SpoU-like_rRNA-MTase"/>
    <property type="match status" value="1"/>
</dbReference>
<keyword evidence="6" id="KW-1185">Reference proteome</keyword>
<sequence length="269" mass="28774">MPELITSRQNEIIKRAARLSSAADFRREQGLFLVEGARLCRDAAQSGVCIRTLFYTAQASEKYTEYLGEIQRTAQEIYIVEPHVAALLSDTKTPQGVFCVCQMRAGSDKLENIEPGFHYLALENIQDPANLGAVLRTAEALGIGGVILGGSCCDVYSPKVLRASMGAVFRLPFYLQADLVSAIGLFNKRGFVTLAAVPDSAAQKITSVDFQKPTVLFVGNEGNGLTAAVIAACSGSVTIPMLGRAESLNASASAAILMWEMMREKSGGA</sequence>
<dbReference type="Pfam" id="PF22435">
    <property type="entry name" value="MRM3-like_sub_bind"/>
    <property type="match status" value="1"/>
</dbReference>
<dbReference type="InterPro" id="IPR029026">
    <property type="entry name" value="tRNA_m1G_MTases_N"/>
</dbReference>
<feature type="domain" description="RNA 2-O ribose methyltransferase substrate binding" evidence="4">
    <location>
        <begin position="33"/>
        <end position="107"/>
    </location>
</feature>
<proteinExistence type="inferred from homology"/>
<dbReference type="PANTHER" id="PTHR43191">
    <property type="entry name" value="RRNA METHYLTRANSFERASE 3"/>
    <property type="match status" value="1"/>
</dbReference>
<dbReference type="Gene3D" id="3.40.1280.10">
    <property type="match status" value="1"/>
</dbReference>
<dbReference type="InterPro" id="IPR053888">
    <property type="entry name" value="MRM3-like_sub_bind"/>
</dbReference>
<evidence type="ECO:0000259" key="4">
    <source>
        <dbReference type="SMART" id="SM00967"/>
    </source>
</evidence>
<gene>
    <name evidence="5" type="ORF">J5W02_12175</name>
</gene>
<dbReference type="GO" id="GO:0032259">
    <property type="term" value="P:methylation"/>
    <property type="evidence" value="ECO:0007669"/>
    <property type="project" value="UniProtKB-KW"/>
</dbReference>
<evidence type="ECO:0000256" key="1">
    <source>
        <dbReference type="ARBA" id="ARBA00007228"/>
    </source>
</evidence>
<dbReference type="GO" id="GO:0008168">
    <property type="term" value="F:methyltransferase activity"/>
    <property type="evidence" value="ECO:0007669"/>
    <property type="project" value="UniProtKB-KW"/>
</dbReference>
<dbReference type="Gene3D" id="3.30.1330.30">
    <property type="match status" value="1"/>
</dbReference>
<dbReference type="Pfam" id="PF00588">
    <property type="entry name" value="SpoU_methylase"/>
    <property type="match status" value="1"/>
</dbReference>
<dbReference type="SUPFAM" id="SSF75217">
    <property type="entry name" value="alpha/beta knot"/>
    <property type="match status" value="1"/>
</dbReference>
<protein>
    <submittedName>
        <fullName evidence="5">RNA methyltransferase</fullName>
    </submittedName>
</protein>
<comment type="similarity">
    <text evidence="1">Belongs to the class IV-like SAM-binding methyltransferase superfamily. RNA methyltransferase TrmH family.</text>
</comment>
<dbReference type="InterPro" id="IPR051259">
    <property type="entry name" value="rRNA_Methyltransferase"/>
</dbReference>
<dbReference type="RefSeq" id="WP_219965973.1">
    <property type="nucleotide sequence ID" value="NZ_JAGFNZ010000005.1"/>
</dbReference>
<dbReference type="InterPro" id="IPR029064">
    <property type="entry name" value="Ribosomal_eL30-like_sf"/>
</dbReference>
<name>A0ABS7DQJ7_9FIRM</name>
<dbReference type="InterPro" id="IPR001537">
    <property type="entry name" value="SpoU_MeTrfase"/>
</dbReference>
<evidence type="ECO:0000313" key="6">
    <source>
        <dbReference type="Proteomes" id="UP000719942"/>
    </source>
</evidence>
<dbReference type="InterPro" id="IPR029028">
    <property type="entry name" value="Alpha/beta_knot_MTases"/>
</dbReference>
<dbReference type="SMART" id="SM00967">
    <property type="entry name" value="SpoU_sub_bind"/>
    <property type="match status" value="1"/>
</dbReference>
<accession>A0ABS7DQJ7</accession>
<evidence type="ECO:0000256" key="3">
    <source>
        <dbReference type="ARBA" id="ARBA00022679"/>
    </source>
</evidence>
<dbReference type="SUPFAM" id="SSF55315">
    <property type="entry name" value="L30e-like"/>
    <property type="match status" value="1"/>
</dbReference>
<comment type="caution">
    <text evidence="5">The sequence shown here is derived from an EMBL/GenBank/DDBJ whole genome shotgun (WGS) entry which is preliminary data.</text>
</comment>
<evidence type="ECO:0000256" key="2">
    <source>
        <dbReference type="ARBA" id="ARBA00022603"/>
    </source>
</evidence>
<dbReference type="EMBL" id="JAGFNZ010000005">
    <property type="protein sequence ID" value="MBW7573566.1"/>
    <property type="molecule type" value="Genomic_DNA"/>
</dbReference>